<dbReference type="Proteomes" id="UP000053157">
    <property type="component" value="Unassembled WGS sequence"/>
</dbReference>
<evidence type="ECO:0000313" key="2">
    <source>
        <dbReference type="EMBL" id="KTG13534.1"/>
    </source>
</evidence>
<dbReference type="Gene3D" id="3.10.20.520">
    <property type="entry name" value="Phenylacetic acid degradation B"/>
    <property type="match status" value="1"/>
</dbReference>
<sequence>MPTDDDPRSKPRIDGSRQWEVFFRETDAEPMRHVGSVTAPSIDLATEQARTLFDFAASALWLCPADEVRRLGGNDLAAKGREDSAGETDPEVTHG</sequence>
<organism evidence="2 3">
    <name type="scientific">Haloferax profundi</name>
    <dbReference type="NCBI Taxonomy" id="1544718"/>
    <lineage>
        <taxon>Archaea</taxon>
        <taxon>Methanobacteriati</taxon>
        <taxon>Methanobacteriota</taxon>
        <taxon>Stenosarchaea group</taxon>
        <taxon>Halobacteria</taxon>
        <taxon>Halobacteriales</taxon>
        <taxon>Haloferacaceae</taxon>
        <taxon>Haloferax</taxon>
    </lineage>
</organism>
<name>A0A0W1RIX6_9EURY</name>
<keyword evidence="3" id="KW-1185">Reference proteome</keyword>
<feature type="compositionally biased region" description="Acidic residues" evidence="1">
    <location>
        <begin position="85"/>
        <end position="95"/>
    </location>
</feature>
<evidence type="ECO:0000313" key="3">
    <source>
        <dbReference type="Proteomes" id="UP000053157"/>
    </source>
</evidence>
<proteinExistence type="predicted"/>
<dbReference type="Pfam" id="PF06243">
    <property type="entry name" value="PaaB"/>
    <property type="match status" value="1"/>
</dbReference>
<accession>A0A0W1RIX6</accession>
<reference evidence="2 3" key="1">
    <citation type="submission" date="2015-12" db="EMBL/GenBank/DDBJ databases">
        <title>Haloferax profundi sp. nov. isolated from the Discovery deep brine-seawater interface in the Red Sea.</title>
        <authorList>
            <person name="Zhang G."/>
            <person name="Stingl U."/>
            <person name="Rashid M."/>
        </authorList>
    </citation>
    <scope>NUCLEOTIDE SEQUENCE [LARGE SCALE GENOMIC DNA]</scope>
    <source>
        <strain evidence="2 3">SB29</strain>
    </source>
</reference>
<dbReference type="InterPro" id="IPR023976">
    <property type="entry name" value="CHP04031_Htur1727"/>
</dbReference>
<comment type="caution">
    <text evidence="2">The sequence shown here is derived from an EMBL/GenBank/DDBJ whole genome shotgun (WGS) entry which is preliminary data.</text>
</comment>
<dbReference type="InterPro" id="IPR038693">
    <property type="entry name" value="PaaB_sf"/>
</dbReference>
<dbReference type="NCBIfam" id="TIGR04031">
    <property type="entry name" value="Htur_1727_fam"/>
    <property type="match status" value="1"/>
</dbReference>
<dbReference type="AlphaFoldDB" id="A0A0W1RIX6"/>
<gene>
    <name evidence="2" type="ORF">AUR66_03340</name>
</gene>
<evidence type="ECO:0008006" key="4">
    <source>
        <dbReference type="Google" id="ProtNLM"/>
    </source>
</evidence>
<evidence type="ECO:0000256" key="1">
    <source>
        <dbReference type="SAM" id="MobiDB-lite"/>
    </source>
</evidence>
<dbReference type="EMBL" id="LOPV01000593">
    <property type="protein sequence ID" value="KTG13534.1"/>
    <property type="molecule type" value="Genomic_DNA"/>
</dbReference>
<protein>
    <recommendedName>
        <fullName evidence="4">RSAM-partnered protein</fullName>
    </recommendedName>
</protein>
<dbReference type="InterPro" id="IPR009359">
    <property type="entry name" value="PaaB"/>
</dbReference>
<dbReference type="RefSeq" id="WP_058573432.1">
    <property type="nucleotide sequence ID" value="NZ_LOPV01000593.1"/>
</dbReference>
<feature type="compositionally biased region" description="Basic and acidic residues" evidence="1">
    <location>
        <begin position="75"/>
        <end position="84"/>
    </location>
</feature>
<feature type="region of interest" description="Disordered" evidence="1">
    <location>
        <begin position="75"/>
        <end position="95"/>
    </location>
</feature>
<dbReference type="OrthoDB" id="168567at2157"/>